<evidence type="ECO:0000256" key="3">
    <source>
        <dbReference type="ARBA" id="ARBA00012093"/>
    </source>
</evidence>
<dbReference type="PANTHER" id="PTHR48078:SF2">
    <property type="entry name" value="CATABOLIC L-SERINE_THREONINE DEHYDRATASE"/>
    <property type="match status" value="1"/>
</dbReference>
<evidence type="ECO:0000256" key="6">
    <source>
        <dbReference type="ARBA" id="ARBA00041766"/>
    </source>
</evidence>
<sequence>MEDYQISKNIFIETPLIESEPLSKLVKRPVFLKLENLQPSGSFKLRGLSRLCQEAVEKGYKKLISSSGGNAGLAVKYIANKLNLSATIIVPEVTSQNIVDALAGDGIDVIRHGSVWNIADEKAQELAKTLGIFYVTPFDHPTI</sequence>
<accession>A0ABM1RUT5</accession>
<evidence type="ECO:0000256" key="2">
    <source>
        <dbReference type="ARBA" id="ARBA00010869"/>
    </source>
</evidence>
<proteinExistence type="inferred from homology"/>
<dbReference type="InterPro" id="IPR001926">
    <property type="entry name" value="TrpB-like_PALP"/>
</dbReference>
<dbReference type="GeneID" id="111083145"/>
<comment type="cofactor">
    <cofactor evidence="1">
        <name>pyridoxal 5'-phosphate</name>
        <dbReference type="ChEBI" id="CHEBI:597326"/>
    </cofactor>
</comment>
<dbReference type="Pfam" id="PF00291">
    <property type="entry name" value="PALP"/>
    <property type="match status" value="1"/>
</dbReference>
<dbReference type="InterPro" id="IPR000634">
    <property type="entry name" value="Ser/Thr_deHydtase_PyrdxlP-BS"/>
</dbReference>
<dbReference type="Gene3D" id="3.40.50.1100">
    <property type="match status" value="2"/>
</dbReference>
<organism evidence="10 11">
    <name type="scientific">Limulus polyphemus</name>
    <name type="common">Atlantic horseshoe crab</name>
    <dbReference type="NCBI Taxonomy" id="6850"/>
    <lineage>
        <taxon>Eukaryota</taxon>
        <taxon>Metazoa</taxon>
        <taxon>Ecdysozoa</taxon>
        <taxon>Arthropoda</taxon>
        <taxon>Chelicerata</taxon>
        <taxon>Merostomata</taxon>
        <taxon>Xiphosura</taxon>
        <taxon>Limulidae</taxon>
        <taxon>Limulus</taxon>
    </lineage>
</organism>
<keyword evidence="10" id="KW-1185">Reference proteome</keyword>
<dbReference type="Proteomes" id="UP000694941">
    <property type="component" value="Unplaced"/>
</dbReference>
<feature type="domain" description="Tryptophan synthase beta chain-like PALP" evidence="9">
    <location>
        <begin position="13"/>
        <end position="142"/>
    </location>
</feature>
<comment type="catalytic activity">
    <reaction evidence="8">
        <text>L-serine = pyruvate + NH4(+)</text>
        <dbReference type="Rhea" id="RHEA:19169"/>
        <dbReference type="ChEBI" id="CHEBI:15361"/>
        <dbReference type="ChEBI" id="CHEBI:28938"/>
        <dbReference type="ChEBI" id="CHEBI:33384"/>
        <dbReference type="EC" id="4.3.1.17"/>
    </reaction>
</comment>
<evidence type="ECO:0000259" key="9">
    <source>
        <dbReference type="Pfam" id="PF00291"/>
    </source>
</evidence>
<reference evidence="11" key="1">
    <citation type="submission" date="2025-08" db="UniProtKB">
        <authorList>
            <consortium name="RefSeq"/>
        </authorList>
    </citation>
    <scope>IDENTIFICATION</scope>
    <source>
        <tissue evidence="11">Muscle</tissue>
    </source>
</reference>
<keyword evidence="4" id="KW-0663">Pyridoxal phosphate</keyword>
<evidence type="ECO:0000313" key="11">
    <source>
        <dbReference type="RefSeq" id="XP_022235140.1"/>
    </source>
</evidence>
<evidence type="ECO:0000256" key="1">
    <source>
        <dbReference type="ARBA" id="ARBA00001933"/>
    </source>
</evidence>
<dbReference type="PANTHER" id="PTHR48078">
    <property type="entry name" value="THREONINE DEHYDRATASE, MITOCHONDRIAL-RELATED"/>
    <property type="match status" value="1"/>
</dbReference>
<keyword evidence="5" id="KW-0456">Lyase</keyword>
<dbReference type="SUPFAM" id="SSF53686">
    <property type="entry name" value="Tryptophan synthase beta subunit-like PLP-dependent enzymes"/>
    <property type="match status" value="1"/>
</dbReference>
<evidence type="ECO:0000256" key="8">
    <source>
        <dbReference type="ARBA" id="ARBA00049406"/>
    </source>
</evidence>
<gene>
    <name evidence="11" type="primary">LOC111083145</name>
</gene>
<evidence type="ECO:0000256" key="4">
    <source>
        <dbReference type="ARBA" id="ARBA00022898"/>
    </source>
</evidence>
<dbReference type="PROSITE" id="PS00165">
    <property type="entry name" value="DEHYDRATASE_SER_THR"/>
    <property type="match status" value="1"/>
</dbReference>
<dbReference type="InterPro" id="IPR050147">
    <property type="entry name" value="Ser/Thr_Dehydratase"/>
</dbReference>
<evidence type="ECO:0000256" key="5">
    <source>
        <dbReference type="ARBA" id="ARBA00023239"/>
    </source>
</evidence>
<name>A0ABM1RUT5_LIMPO</name>
<comment type="similarity">
    <text evidence="2">Belongs to the serine/threonine dehydratase family.</text>
</comment>
<dbReference type="EC" id="4.3.1.17" evidence="3"/>
<evidence type="ECO:0000313" key="10">
    <source>
        <dbReference type="Proteomes" id="UP000694941"/>
    </source>
</evidence>
<dbReference type="InterPro" id="IPR036052">
    <property type="entry name" value="TrpB-like_PALP_sf"/>
</dbReference>
<evidence type="ECO:0000256" key="7">
    <source>
        <dbReference type="ARBA" id="ARBA00042605"/>
    </source>
</evidence>
<protein>
    <recommendedName>
        <fullName evidence="3">L-serine ammonia-lyase</fullName>
        <ecNumber evidence="3">4.3.1.17</ecNumber>
    </recommendedName>
    <alternativeName>
        <fullName evidence="6">L-serine deaminase</fullName>
    </alternativeName>
    <alternativeName>
        <fullName evidence="7">L-threonine dehydratase</fullName>
    </alternativeName>
</protein>
<dbReference type="RefSeq" id="XP_022235140.1">
    <property type="nucleotide sequence ID" value="XM_022379432.1"/>
</dbReference>